<feature type="domain" description="Protein kinase" evidence="2">
    <location>
        <begin position="399"/>
        <end position="668"/>
    </location>
</feature>
<feature type="compositionally biased region" description="Polar residues" evidence="1">
    <location>
        <begin position="44"/>
        <end position="57"/>
    </location>
</feature>
<dbReference type="AlphaFoldDB" id="A0A8H7HS04"/>
<dbReference type="InterPro" id="IPR051681">
    <property type="entry name" value="Ser/Thr_Kinases-Pseudokinases"/>
</dbReference>
<dbReference type="Pfam" id="PF07714">
    <property type="entry name" value="PK_Tyr_Ser-Thr"/>
    <property type="match status" value="1"/>
</dbReference>
<keyword evidence="4" id="KW-0808">Transferase</keyword>
<dbReference type="Gene3D" id="1.10.510.10">
    <property type="entry name" value="Transferase(Phosphotransferase) domain 1"/>
    <property type="match status" value="1"/>
</dbReference>
<dbReference type="InterPro" id="IPR002014">
    <property type="entry name" value="VHS_dom"/>
</dbReference>
<feature type="compositionally biased region" description="Basic and acidic residues" evidence="1">
    <location>
        <begin position="304"/>
        <end position="318"/>
    </location>
</feature>
<dbReference type="InterPro" id="IPR008942">
    <property type="entry name" value="ENTH_VHS"/>
</dbReference>
<evidence type="ECO:0000256" key="1">
    <source>
        <dbReference type="SAM" id="MobiDB-lite"/>
    </source>
</evidence>
<dbReference type="InterPro" id="IPR008271">
    <property type="entry name" value="Ser/Thr_kinase_AS"/>
</dbReference>
<dbReference type="InterPro" id="IPR000719">
    <property type="entry name" value="Prot_kinase_dom"/>
</dbReference>
<dbReference type="OrthoDB" id="26722at2759"/>
<dbReference type="InterPro" id="IPR011009">
    <property type="entry name" value="Kinase-like_dom_sf"/>
</dbReference>
<dbReference type="SUPFAM" id="SSF48464">
    <property type="entry name" value="ENTH/VHS domain"/>
    <property type="match status" value="1"/>
</dbReference>
<dbReference type="PANTHER" id="PTHR44329">
    <property type="entry name" value="SERINE/THREONINE-PROTEIN KINASE TNNI3K-RELATED"/>
    <property type="match status" value="1"/>
</dbReference>
<feature type="region of interest" description="Disordered" evidence="1">
    <location>
        <begin position="19"/>
        <end position="61"/>
    </location>
</feature>
<dbReference type="PROSITE" id="PS50179">
    <property type="entry name" value="VHS"/>
    <property type="match status" value="1"/>
</dbReference>
<feature type="region of interest" description="Disordered" evidence="1">
    <location>
        <begin position="283"/>
        <end position="372"/>
    </location>
</feature>
<evidence type="ECO:0000313" key="4">
    <source>
        <dbReference type="EMBL" id="KAF8706171.1"/>
    </source>
</evidence>
<feature type="domain" description="VHS" evidence="3">
    <location>
        <begin position="139"/>
        <end position="251"/>
    </location>
</feature>
<reference evidence="4" key="1">
    <citation type="submission" date="2020-09" db="EMBL/GenBank/DDBJ databases">
        <title>Comparative genome analyses of four rice-infecting Rhizoctonia solani isolates reveal extensive enrichment of homogalacturonan modification genes.</title>
        <authorList>
            <person name="Lee D.-Y."/>
            <person name="Jeon J."/>
            <person name="Kim K.-T."/>
            <person name="Cheong K."/>
            <person name="Song H."/>
            <person name="Choi G."/>
            <person name="Ko J."/>
            <person name="Opiyo S.O."/>
            <person name="Zuo S."/>
            <person name="Madhav S."/>
            <person name="Lee Y.-H."/>
            <person name="Wang G.-L."/>
        </authorList>
    </citation>
    <scope>NUCLEOTIDE SEQUENCE</scope>
    <source>
        <strain evidence="4">AG1-IA WGL</strain>
    </source>
</reference>
<evidence type="ECO:0000259" key="2">
    <source>
        <dbReference type="PROSITE" id="PS50011"/>
    </source>
</evidence>
<dbReference type="Proteomes" id="UP000602905">
    <property type="component" value="Unassembled WGS sequence"/>
</dbReference>
<dbReference type="Gene3D" id="1.25.40.90">
    <property type="match status" value="1"/>
</dbReference>
<name>A0A8H7HS04_9AGAM</name>
<dbReference type="SUPFAM" id="SSF56112">
    <property type="entry name" value="Protein kinase-like (PK-like)"/>
    <property type="match status" value="1"/>
</dbReference>
<dbReference type="GO" id="GO:0043130">
    <property type="term" value="F:ubiquitin binding"/>
    <property type="evidence" value="ECO:0007669"/>
    <property type="project" value="InterPro"/>
</dbReference>
<dbReference type="PROSITE" id="PS00108">
    <property type="entry name" value="PROTEIN_KINASE_ST"/>
    <property type="match status" value="1"/>
</dbReference>
<organism evidence="4 5">
    <name type="scientific">Rhizoctonia solani</name>
    <dbReference type="NCBI Taxonomy" id="456999"/>
    <lineage>
        <taxon>Eukaryota</taxon>
        <taxon>Fungi</taxon>
        <taxon>Dikarya</taxon>
        <taxon>Basidiomycota</taxon>
        <taxon>Agaricomycotina</taxon>
        <taxon>Agaricomycetes</taxon>
        <taxon>Cantharellales</taxon>
        <taxon>Ceratobasidiaceae</taxon>
        <taxon>Rhizoctonia</taxon>
    </lineage>
</organism>
<keyword evidence="4" id="KW-0418">Kinase</keyword>
<evidence type="ECO:0000259" key="3">
    <source>
        <dbReference type="PROSITE" id="PS50179"/>
    </source>
</evidence>
<dbReference type="InterPro" id="IPR001245">
    <property type="entry name" value="Ser-Thr/Tyr_kinase_cat_dom"/>
</dbReference>
<dbReference type="EMBL" id="JACYCD010000052">
    <property type="protein sequence ID" value="KAF8706171.1"/>
    <property type="molecule type" value="Genomic_DNA"/>
</dbReference>
<dbReference type="GO" id="GO:0005524">
    <property type="term" value="F:ATP binding"/>
    <property type="evidence" value="ECO:0007669"/>
    <property type="project" value="InterPro"/>
</dbReference>
<gene>
    <name evidence="4" type="ORF">RHS03_04923</name>
</gene>
<comment type="caution">
    <text evidence="4">The sequence shown here is derived from an EMBL/GenBank/DDBJ whole genome shotgun (WGS) entry which is preliminary data.</text>
</comment>
<protein>
    <submittedName>
        <fullName evidence="4">Protein kinase</fullName>
    </submittedName>
</protein>
<dbReference type="PROSITE" id="PS50011">
    <property type="entry name" value="PROTEIN_KINASE_DOM"/>
    <property type="match status" value="1"/>
</dbReference>
<dbReference type="GO" id="GO:0007034">
    <property type="term" value="P:vacuolar transport"/>
    <property type="evidence" value="ECO:0007669"/>
    <property type="project" value="UniProtKB-ARBA"/>
</dbReference>
<dbReference type="SMART" id="SM00220">
    <property type="entry name" value="S_TKc"/>
    <property type="match status" value="1"/>
</dbReference>
<dbReference type="GO" id="GO:0035091">
    <property type="term" value="F:phosphatidylinositol binding"/>
    <property type="evidence" value="ECO:0007669"/>
    <property type="project" value="InterPro"/>
</dbReference>
<dbReference type="GO" id="GO:0016192">
    <property type="term" value="P:vesicle-mediated transport"/>
    <property type="evidence" value="ECO:0007669"/>
    <property type="project" value="UniProtKB-ARBA"/>
</dbReference>
<feature type="compositionally biased region" description="Polar residues" evidence="1">
    <location>
        <begin position="363"/>
        <end position="372"/>
    </location>
</feature>
<dbReference type="PANTHER" id="PTHR44329:SF214">
    <property type="entry name" value="PROTEIN KINASE DOMAIN-CONTAINING PROTEIN"/>
    <property type="match status" value="1"/>
</dbReference>
<sequence>MQNPRVLSLRIDTNVRPSLHLPSGSLQDTPWRTPVTPGSPALFSPTNTSASTQTPVTPASRAPWFPIGGNAGSLGSCDIDILKYPNVVHAGEPRDHGAFASIERLGGSLRGLLMSKPSQSKDSQLSKTTAMVIESNLSDWSVVEEVLKEALATATNTNCVLKGIIRKVKTGDAFQQLSAGRLWAALMKRSTSILYESITRKEFLADLEQVICSPRTELVAADRLIAVLATSIHDFPHQEGTERLKELWNKLCVQRTLDRTPIHPEDAIYGTVPLIDTVRGTSIENSTVPTPYYEPRVPPSSPHPQDRPDGQVQTRDDSSTPCGNTTDSSPVKIGPLAKRPARETPQLVVEEDGDLGLPPPYSPSQVASTSSSRMLSVVDNYPFAKGYTNDIGPDIDIDSLEPHPFARGAFGDVRRGSLRDGTPVAIKCLRFYTQAQATGRHKLEKKSLKEIRVWSFLNHENVLPLLGLCVVNNELGMVSEFMPNGTIQEYIRNNPGVDRYQLAIYVCAGLVYLHEHPKHIVHGDLKALNVVVDANGVPKLTDFGLAQMIRAEDSTERSSSSCVGGTSRWMAPELIGSESPSASCGKPNSASDVHALGMTIYEIFTGALPFSSLKREPQVILAIMNREIPERIPSIFTDELWDLLCQCWKYDAKERPTARQVLHVLEKLHSPEPDI</sequence>
<evidence type="ECO:0000313" key="5">
    <source>
        <dbReference type="Proteomes" id="UP000602905"/>
    </source>
</evidence>
<feature type="compositionally biased region" description="Polar residues" evidence="1">
    <location>
        <begin position="319"/>
        <end position="329"/>
    </location>
</feature>
<proteinExistence type="predicted"/>
<accession>A0A8H7HS04</accession>
<feature type="non-terminal residue" evidence="4">
    <location>
        <position position="675"/>
    </location>
</feature>
<dbReference type="GO" id="GO:0004674">
    <property type="term" value="F:protein serine/threonine kinase activity"/>
    <property type="evidence" value="ECO:0007669"/>
    <property type="project" value="TreeGrafter"/>
</dbReference>